<dbReference type="GO" id="GO:0008757">
    <property type="term" value="F:S-adenosylmethionine-dependent methyltransferase activity"/>
    <property type="evidence" value="ECO:0007669"/>
    <property type="project" value="InterPro"/>
</dbReference>
<keyword evidence="2" id="KW-0808">Transferase</keyword>
<proteinExistence type="predicted"/>
<dbReference type="PANTHER" id="PTHR43591:SF24">
    <property type="entry name" value="2-METHOXY-6-POLYPRENYL-1,4-BENZOQUINOL METHYLASE, MITOCHONDRIAL"/>
    <property type="match status" value="1"/>
</dbReference>
<sequence length="268" mass="28950">MTSIDFNMGPKESVAAAEAYARLREPLTLPYGLDTLAALCLQPGERLLDLATGTGGVALAAARQGAEVVAVDWSPGMVGFLDARTKGEGVEGVSARVMDGQNLELPSAHFDAACSVFGIMFFPDHRAGLSELLRVLKPGGRVGIAVWASPSRMGHLGVWEQAAHRICYPHAPRFPRPPAWLQMDSPEGLRRELEAVGFRDVSVTRITHGWNVPSARWFIDNADASQSLSESPDTRKRIRESVLAQLDDEYGDGPFALTAHAHIGIATR</sequence>
<dbReference type="CDD" id="cd02440">
    <property type="entry name" value="AdoMet_MTases"/>
    <property type="match status" value="1"/>
</dbReference>
<dbReference type="Gene3D" id="3.40.50.150">
    <property type="entry name" value="Vaccinia Virus protein VP39"/>
    <property type="match status" value="1"/>
</dbReference>
<dbReference type="GO" id="GO:0032259">
    <property type="term" value="P:methylation"/>
    <property type="evidence" value="ECO:0007669"/>
    <property type="project" value="UniProtKB-KW"/>
</dbReference>
<dbReference type="SUPFAM" id="SSF53335">
    <property type="entry name" value="S-adenosyl-L-methionine-dependent methyltransferases"/>
    <property type="match status" value="1"/>
</dbReference>
<gene>
    <name evidence="2" type="ORF">V5E97_14285</name>
</gene>
<reference evidence="2" key="1">
    <citation type="submission" date="2024-05" db="EMBL/GenBank/DDBJ databases">
        <title>Planctomycetes of the genus Singulisphaera possess chitinolytic capabilities.</title>
        <authorList>
            <person name="Ivanova A."/>
        </authorList>
    </citation>
    <scope>NUCLEOTIDE SEQUENCE</scope>
    <source>
        <strain evidence="2">Ch08T</strain>
    </source>
</reference>
<dbReference type="Pfam" id="PF08241">
    <property type="entry name" value="Methyltransf_11"/>
    <property type="match status" value="1"/>
</dbReference>
<evidence type="ECO:0000259" key="1">
    <source>
        <dbReference type="Pfam" id="PF08241"/>
    </source>
</evidence>
<feature type="domain" description="Methyltransferase type 11" evidence="1">
    <location>
        <begin position="48"/>
        <end position="142"/>
    </location>
</feature>
<dbReference type="InterPro" id="IPR029063">
    <property type="entry name" value="SAM-dependent_MTases_sf"/>
</dbReference>
<evidence type="ECO:0000313" key="2">
    <source>
        <dbReference type="EMBL" id="XBH07162.1"/>
    </source>
</evidence>
<name>A0AAU7CNM0_9BACT</name>
<protein>
    <submittedName>
        <fullName evidence="2">Methyltransferase domain-containing protein</fullName>
    </submittedName>
</protein>
<keyword evidence="2" id="KW-0489">Methyltransferase</keyword>
<accession>A0AAU7CNM0</accession>
<organism evidence="2">
    <name type="scientific">Singulisphaera sp. Ch08</name>
    <dbReference type="NCBI Taxonomy" id="3120278"/>
    <lineage>
        <taxon>Bacteria</taxon>
        <taxon>Pseudomonadati</taxon>
        <taxon>Planctomycetota</taxon>
        <taxon>Planctomycetia</taxon>
        <taxon>Isosphaerales</taxon>
        <taxon>Isosphaeraceae</taxon>
        <taxon>Singulisphaera</taxon>
    </lineage>
</organism>
<dbReference type="EMBL" id="CP155447">
    <property type="protein sequence ID" value="XBH07162.1"/>
    <property type="molecule type" value="Genomic_DNA"/>
</dbReference>
<dbReference type="InterPro" id="IPR013216">
    <property type="entry name" value="Methyltransf_11"/>
</dbReference>
<dbReference type="RefSeq" id="WP_406700005.1">
    <property type="nucleotide sequence ID" value="NZ_CP155447.1"/>
</dbReference>
<dbReference type="AlphaFoldDB" id="A0AAU7CNM0"/>
<dbReference type="PANTHER" id="PTHR43591">
    <property type="entry name" value="METHYLTRANSFERASE"/>
    <property type="match status" value="1"/>
</dbReference>